<feature type="compositionally biased region" description="Acidic residues" evidence="1">
    <location>
        <begin position="1226"/>
        <end position="1240"/>
    </location>
</feature>
<gene>
    <name evidence="4" type="ORF">NP233_g1093</name>
</gene>
<evidence type="ECO:0000256" key="2">
    <source>
        <dbReference type="SAM" id="SignalP"/>
    </source>
</evidence>
<organism evidence="4 5">
    <name type="scientific">Leucocoprinus birnbaumii</name>
    <dbReference type="NCBI Taxonomy" id="56174"/>
    <lineage>
        <taxon>Eukaryota</taxon>
        <taxon>Fungi</taxon>
        <taxon>Dikarya</taxon>
        <taxon>Basidiomycota</taxon>
        <taxon>Agaricomycotina</taxon>
        <taxon>Agaricomycetes</taxon>
        <taxon>Agaricomycetidae</taxon>
        <taxon>Agaricales</taxon>
        <taxon>Agaricineae</taxon>
        <taxon>Agaricaceae</taxon>
        <taxon>Leucocoprinus</taxon>
    </lineage>
</organism>
<protein>
    <recommendedName>
        <fullName evidence="3">C2H2-type domain-containing protein</fullName>
    </recommendedName>
</protein>
<feature type="domain" description="C2H2-type" evidence="3">
    <location>
        <begin position="29"/>
        <end position="52"/>
    </location>
</feature>
<feature type="signal peptide" evidence="2">
    <location>
        <begin position="1"/>
        <end position="20"/>
    </location>
</feature>
<accession>A0AAD5W3I2</accession>
<dbReference type="Proteomes" id="UP001213000">
    <property type="component" value="Unassembled WGS sequence"/>
</dbReference>
<dbReference type="PROSITE" id="PS00028">
    <property type="entry name" value="ZINC_FINGER_C2H2_1"/>
    <property type="match status" value="1"/>
</dbReference>
<evidence type="ECO:0000256" key="1">
    <source>
        <dbReference type="SAM" id="MobiDB-lite"/>
    </source>
</evidence>
<evidence type="ECO:0000259" key="3">
    <source>
        <dbReference type="PROSITE" id="PS00028"/>
    </source>
</evidence>
<evidence type="ECO:0000313" key="5">
    <source>
        <dbReference type="Proteomes" id="UP001213000"/>
    </source>
</evidence>
<keyword evidence="2" id="KW-0732">Signal</keyword>
<keyword evidence="5" id="KW-1185">Reference proteome</keyword>
<name>A0AAD5W3I2_9AGAR</name>
<dbReference type="EMBL" id="JANIEX010000037">
    <property type="protein sequence ID" value="KAJ3575441.1"/>
    <property type="molecule type" value="Genomic_DNA"/>
</dbReference>
<sequence>MRIFIYVVALILVFLMPKQPKSTSHKFSCVRPCVKGYGKASGLAHHQATCPHVHNCHSRHAERLSQSKDSRATLKEASLARLPPQIQASSPSKSFQGQLASRHQSFLNTPTPSPVQPNPAPPALHSLPPRTPEPVKTTSSGRRVRLPGHYHDHLPEPPRPASPSIEGSQTAIEEETITSTIRRVILIVWDQLRTPPNSFGLWRKYPKRPSFDPDRQLKPEDLVNHGRLSSTSSHGSALDVPSNPKSPQQSSKPPFWPFLNQTVHLLMSWLNNGATSKSEEETNRLVKDCILSPNFCVDDLVGFDTHCENCRLDREVSKSDSLAQFTESSVNIPIPTGSRETQNVTHPVPGFLHRKLTDVIREAFNDHLAHKLHYTPFHHFYQASNKDGQPHNERVYGEAYSSDKCISEYKHIQQHGENPPDDANCKREKGIALLMFSSDATSLADFGNATAWPIYMMLGNLSKYDRAQPRSGAMHHIAYIPKIPDSFINIIAKINKSFRPNRPGPMMAHCRRELMHAMWRMLLDDDFVHAYRYGMVIQCIDGIERRIYPRIFSYSADYPEKALLATIRDKGTFPCPRCLVKKDEMDKLGQASDNQTRFAKIQKYLATRVASARRAIYELGMSFQSMSVCLNLDEVSATPMVNAFVERLGNSFNLSDMLPVDLLHEIELAGNSLAAQLDERYRQVPTFGRSGSGIRQFFANSSEMKQMAARDYKDLLLCAIPCFEGLLPEPHNKRLMTLLYRLAEWHALAKLRMHTEGSLNLLQSLTREIGTLFRQFREKSCSCFETTELPREAAARQRRKASSQNPSANSHSRLKRLNLNLVKFHFMGDYFSHIRWFGTTDSYTTQLAEQSHRQVKQLYGLTNKQKPAHQIGARYIRQRVLHKAKEEELEEIHKDSQLFAQHHIIPHNLDEPIDMYSFVSNNPDDPAKKNFIQKLREHILGRIMSRPFDGDMHDDFSNADRNTIRIRNGRIYRHRTFRVNYTTYDVRRDHNTLFTRNQPFCMVPTPAAVLAEDPKAHPFWHAQVLGLFHAEVQHIGSKSSDLTWKIVEFLWVRWLGEEHHEDYGSGRNIARLPKVSFIEDLDVQSEDSGIEDSYAFSFLDPSLVVRAAHLIPAFSGGRTSRLLPYQGRTEARGDEEKDDWVNYYVNIFADCDMFMRHLGLGVGHQHCTAASASLPILADPQDNPPSREGEDYEMENDTAVLSLPVDVDQNHGDMDDEDMLNISDINDSEDAEDDEDDTDSGDFRDEDSYGDM</sequence>
<feature type="compositionally biased region" description="Low complexity" evidence="1">
    <location>
        <begin position="241"/>
        <end position="253"/>
    </location>
</feature>
<feature type="region of interest" description="Disordered" evidence="1">
    <location>
        <begin position="200"/>
        <end position="219"/>
    </location>
</feature>
<feature type="region of interest" description="Disordered" evidence="1">
    <location>
        <begin position="1204"/>
        <end position="1252"/>
    </location>
</feature>
<comment type="caution">
    <text evidence="4">The sequence shown here is derived from an EMBL/GenBank/DDBJ whole genome shotgun (WGS) entry which is preliminary data.</text>
</comment>
<dbReference type="AlphaFoldDB" id="A0AAD5W3I2"/>
<feature type="compositionally biased region" description="Polar residues" evidence="1">
    <location>
        <begin position="86"/>
        <end position="109"/>
    </location>
</feature>
<feature type="chain" id="PRO_5042017994" description="C2H2-type domain-containing protein" evidence="2">
    <location>
        <begin position="21"/>
        <end position="1252"/>
    </location>
</feature>
<dbReference type="InterPro" id="IPR013087">
    <property type="entry name" value="Znf_C2H2_type"/>
</dbReference>
<evidence type="ECO:0000313" key="4">
    <source>
        <dbReference type="EMBL" id="KAJ3575441.1"/>
    </source>
</evidence>
<reference evidence="4" key="1">
    <citation type="submission" date="2022-07" db="EMBL/GenBank/DDBJ databases">
        <title>Genome Sequence of Leucocoprinus birnbaumii.</title>
        <authorList>
            <person name="Buettner E."/>
        </authorList>
    </citation>
    <scope>NUCLEOTIDE SEQUENCE</scope>
    <source>
        <strain evidence="4">VT141</strain>
    </source>
</reference>
<dbReference type="Pfam" id="PF18759">
    <property type="entry name" value="Plavaka"/>
    <property type="match status" value="1"/>
</dbReference>
<feature type="region of interest" description="Disordered" evidence="1">
    <location>
        <begin position="80"/>
        <end position="174"/>
    </location>
</feature>
<proteinExistence type="predicted"/>
<feature type="compositionally biased region" description="Pro residues" evidence="1">
    <location>
        <begin position="111"/>
        <end position="122"/>
    </location>
</feature>
<dbReference type="InterPro" id="IPR041078">
    <property type="entry name" value="Plavaka"/>
</dbReference>
<feature type="compositionally biased region" description="Basic and acidic residues" evidence="1">
    <location>
        <begin position="209"/>
        <end position="219"/>
    </location>
</feature>
<feature type="compositionally biased region" description="Basic and acidic residues" evidence="1">
    <location>
        <begin position="1241"/>
        <end position="1252"/>
    </location>
</feature>
<feature type="region of interest" description="Disordered" evidence="1">
    <location>
        <begin position="225"/>
        <end position="254"/>
    </location>
</feature>